<reference evidence="2 3" key="1">
    <citation type="submission" date="2016-02" db="EMBL/GenBank/DDBJ databases">
        <title>Anaerosporomusa subterraneum gen. nov., sp. nov., a spore-forming obligate anaerobe isolated from saprolite.</title>
        <authorList>
            <person name="Choi J.K."/>
            <person name="Shah M."/>
            <person name="Yee N."/>
        </authorList>
    </citation>
    <scope>NUCLEOTIDE SEQUENCE [LARGE SCALE GENOMIC DNA]</scope>
    <source>
        <strain evidence="2 3">RU4</strain>
    </source>
</reference>
<dbReference type="AlphaFoldDB" id="A0A154BQK1"/>
<protein>
    <recommendedName>
        <fullName evidence="1">Xylose isomerase-like TIM barrel domain-containing protein</fullName>
    </recommendedName>
</protein>
<keyword evidence="3" id="KW-1185">Reference proteome</keyword>
<dbReference type="Proteomes" id="UP000076268">
    <property type="component" value="Unassembled WGS sequence"/>
</dbReference>
<accession>A0A154BQK1</accession>
<dbReference type="OrthoDB" id="6253202at2"/>
<sequence>MVELINFANYYTNRDMIDNSSAGLKSLLAQLDVDGIEALFCDPWDAAVFPASSIHGVHLNFWPTWLDFWHGNQQALERQFGSKENILAYFGGTEPEHMLACYRRDISQAKAAAAKYIVFHVSHNELDEIYTWRFRADSLAVVDATIEMVNSIVGDIPPDMTILFENLWWPGLTLLEPRLVDRLLSRIRHPKVGIMLDTGHLMNTNPELQDERQGVEYILSVLGKLGTLSNSIQGIHLHQSLSGAYVKQSRCQTAPPVDLAASMAHIMQIDQHRPFSDSAAKQILELVEPEYLVHEFIVASREELVVNTNLQRKALR</sequence>
<feature type="domain" description="Xylose isomerase-like TIM barrel" evidence="1">
    <location>
        <begin position="96"/>
        <end position="241"/>
    </location>
</feature>
<dbReference type="InterPro" id="IPR013022">
    <property type="entry name" value="Xyl_isomerase-like_TIM-brl"/>
</dbReference>
<dbReference type="Gene3D" id="3.20.20.150">
    <property type="entry name" value="Divalent-metal-dependent TIM barrel enzymes"/>
    <property type="match status" value="1"/>
</dbReference>
<dbReference type="InterPro" id="IPR036237">
    <property type="entry name" value="Xyl_isomerase-like_sf"/>
</dbReference>
<dbReference type="SUPFAM" id="SSF51658">
    <property type="entry name" value="Xylose isomerase-like"/>
    <property type="match status" value="1"/>
</dbReference>
<proteinExistence type="predicted"/>
<dbReference type="EMBL" id="LSGP01000017">
    <property type="protein sequence ID" value="KYZ76237.1"/>
    <property type="molecule type" value="Genomic_DNA"/>
</dbReference>
<name>A0A154BQK1_ANASB</name>
<dbReference type="RefSeq" id="WP_066241335.1">
    <property type="nucleotide sequence ID" value="NZ_LSGP01000017.1"/>
</dbReference>
<dbReference type="Pfam" id="PF01261">
    <property type="entry name" value="AP_endonuc_2"/>
    <property type="match status" value="1"/>
</dbReference>
<dbReference type="STRING" id="1794912.AXX12_07295"/>
<evidence type="ECO:0000313" key="3">
    <source>
        <dbReference type="Proteomes" id="UP000076268"/>
    </source>
</evidence>
<organism evidence="2 3">
    <name type="scientific">Anaerosporomusa subterranea</name>
    <dbReference type="NCBI Taxonomy" id="1794912"/>
    <lineage>
        <taxon>Bacteria</taxon>
        <taxon>Bacillati</taxon>
        <taxon>Bacillota</taxon>
        <taxon>Negativicutes</taxon>
        <taxon>Acetonemataceae</taxon>
        <taxon>Anaerosporomusa</taxon>
    </lineage>
</organism>
<gene>
    <name evidence="2" type="ORF">AXX12_07295</name>
</gene>
<evidence type="ECO:0000259" key="1">
    <source>
        <dbReference type="Pfam" id="PF01261"/>
    </source>
</evidence>
<comment type="caution">
    <text evidence="2">The sequence shown here is derived from an EMBL/GenBank/DDBJ whole genome shotgun (WGS) entry which is preliminary data.</text>
</comment>
<evidence type="ECO:0000313" key="2">
    <source>
        <dbReference type="EMBL" id="KYZ76237.1"/>
    </source>
</evidence>